<dbReference type="EMBL" id="AJWK01006839">
    <property type="status" value="NOT_ANNOTATED_CDS"/>
    <property type="molecule type" value="Genomic_DNA"/>
</dbReference>
<evidence type="ECO:0000313" key="2">
    <source>
        <dbReference type="EMBL" id="MBC1169665.1"/>
    </source>
</evidence>
<organism evidence="3 4">
    <name type="scientific">Lutzomyia longipalpis</name>
    <name type="common">Sand fly</name>
    <dbReference type="NCBI Taxonomy" id="7200"/>
    <lineage>
        <taxon>Eukaryota</taxon>
        <taxon>Metazoa</taxon>
        <taxon>Ecdysozoa</taxon>
        <taxon>Arthropoda</taxon>
        <taxon>Hexapoda</taxon>
        <taxon>Insecta</taxon>
        <taxon>Pterygota</taxon>
        <taxon>Neoptera</taxon>
        <taxon>Endopterygota</taxon>
        <taxon>Diptera</taxon>
        <taxon>Nematocera</taxon>
        <taxon>Psychodoidea</taxon>
        <taxon>Psychodidae</taxon>
        <taxon>Lutzomyia</taxon>
        <taxon>Lutzomyia</taxon>
    </lineage>
</organism>
<sequence>MEFRPFAEIGVNSMRSSKPPTVQSTPATAPQRQLINSGRDVLERKSRENSPTEHLQSRSLRPGHLTYSISSAFSFTIIHRCVCVVTVLPAAAQSSHRVHHHSQVRVRRDGTASSSAVISQGTSSFTGKLPNWTVNPDNIPIPYDLFLGDPTWHIPQQVDILLGGGFFAKIEKDQSHQLGKNLPKLKATHYGWILLGEHKPEHSDEETNLSICNLTTVSYIDDPPCKPSDPINKLNKISLSKEQKDVKDLYTANTRNERGKFGVYLPSQIKTALQSFRPKQKPHHNPEFKKTYFDILSKNLDLSLLHTANGRFRIRNDEVQHFHLQTLAADKCERFPLAIKPPLDGFQVDDQLASFSSCEEAQQSQQKLSITQGIQDNHCSYPDVRTRILEMKGNISTDYSTYKFCVEFLSDIILRTYPVLLWPPLDNLYPFAIKNVPQFHTFINKYFIPPRSLELSFKLFPKTPNTKLTWQQTIPTKPAIIATRQSYPRSLETLDLLWFGPFSLQTIEQWPLILCKNPDVNLTNIVTETVCGLNISELHSEQLLISRCIKESSDCAERLRVIAISPLYPNRRKKISFPIQNPLHPQIILLIETTVRWWDQKKHLGRYAKLCYAGRLLPEDTFHTQPQTNHLLLNAYAYSHHLTKNPIYVWEDDLETHQNVT</sequence>
<feature type="compositionally biased region" description="Polar residues" evidence="1">
    <location>
        <begin position="13"/>
        <end position="31"/>
    </location>
</feature>
<accession>A0A1B0CCJ1</accession>
<reference evidence="2" key="2">
    <citation type="journal article" date="2020" name="BMC">
        <title>Leishmania infection induces a limited differential gene expression in the sand fly midgut.</title>
        <authorList>
            <person name="Coutinho-Abreu I.V."/>
            <person name="Serafim T.D."/>
            <person name="Meneses C."/>
            <person name="Kamhawi S."/>
            <person name="Oliveira F."/>
            <person name="Valenzuela J.G."/>
        </authorList>
    </citation>
    <scope>NUCLEOTIDE SEQUENCE</scope>
    <source>
        <strain evidence="2">Jacobina</strain>
        <tissue evidence="2">Midgut</tissue>
    </source>
</reference>
<dbReference type="EnsemblMetazoa" id="LLOJ002059-RA">
    <property type="protein sequence ID" value="LLOJ002059-PA"/>
    <property type="gene ID" value="LLOJ002059"/>
</dbReference>
<proteinExistence type="predicted"/>
<dbReference type="EMBL" id="AJWK01006837">
    <property type="status" value="NOT_ANNOTATED_CDS"/>
    <property type="molecule type" value="Genomic_DNA"/>
</dbReference>
<protein>
    <submittedName>
        <fullName evidence="2">Putative bel12 ag transposon polyprotein</fullName>
    </submittedName>
</protein>
<dbReference type="Proteomes" id="UP000092461">
    <property type="component" value="Unassembled WGS sequence"/>
</dbReference>
<feature type="region of interest" description="Disordered" evidence="1">
    <location>
        <begin position="1"/>
        <end position="31"/>
    </location>
</feature>
<name>A0A1B0CCJ1_LUTLO</name>
<evidence type="ECO:0000256" key="1">
    <source>
        <dbReference type="SAM" id="MobiDB-lite"/>
    </source>
</evidence>
<dbReference type="AlphaFoldDB" id="A0A1B0CCJ1"/>
<dbReference type="VEuPathDB" id="VectorBase:LLONM1_002445"/>
<evidence type="ECO:0000313" key="4">
    <source>
        <dbReference type="Proteomes" id="UP000092461"/>
    </source>
</evidence>
<evidence type="ECO:0000313" key="3">
    <source>
        <dbReference type="EnsemblMetazoa" id="LLOJ002059-PA"/>
    </source>
</evidence>
<reference evidence="4" key="1">
    <citation type="submission" date="2012-05" db="EMBL/GenBank/DDBJ databases">
        <title>Whole Genome Assembly of Lutzomyia longipalpis.</title>
        <authorList>
            <person name="Richards S."/>
            <person name="Qu C."/>
            <person name="Dillon R."/>
            <person name="Worley K."/>
            <person name="Scherer S."/>
            <person name="Batterton M."/>
            <person name="Taylor A."/>
            <person name="Hawes A."/>
            <person name="Hernandez B."/>
            <person name="Kovar C."/>
            <person name="Mandapat C."/>
            <person name="Pham C."/>
            <person name="Qu C."/>
            <person name="Jing C."/>
            <person name="Bess C."/>
            <person name="Bandaranaike D."/>
            <person name="Ngo D."/>
            <person name="Ongeri F."/>
            <person name="Arias F."/>
            <person name="Lara F."/>
            <person name="Weissenberger G."/>
            <person name="Kamau G."/>
            <person name="Han H."/>
            <person name="Shen H."/>
            <person name="Dinh H."/>
            <person name="Khalil I."/>
            <person name="Jones J."/>
            <person name="Shafer J."/>
            <person name="Jayaseelan J."/>
            <person name="Quiroz J."/>
            <person name="Blankenburg K."/>
            <person name="Nguyen L."/>
            <person name="Jackson L."/>
            <person name="Francisco L."/>
            <person name="Tang L.-Y."/>
            <person name="Pu L.-L."/>
            <person name="Perales L."/>
            <person name="Lorensuhewa L."/>
            <person name="Munidasa M."/>
            <person name="Coyle M."/>
            <person name="Taylor M."/>
            <person name="Puazo M."/>
            <person name="Firestine M."/>
            <person name="Scheel M."/>
            <person name="Javaid M."/>
            <person name="Wang M."/>
            <person name="Li M."/>
            <person name="Tabassum N."/>
            <person name="Saada N."/>
            <person name="Osuji N."/>
            <person name="Aqrawi P."/>
            <person name="Fu Q."/>
            <person name="Thornton R."/>
            <person name="Raj R."/>
            <person name="Goodspeed R."/>
            <person name="Mata R."/>
            <person name="Najjar R."/>
            <person name="Gubbala S."/>
            <person name="Lee S."/>
            <person name="Denson S."/>
            <person name="Patil S."/>
            <person name="Macmil S."/>
            <person name="Qi S."/>
            <person name="Matskevitch T."/>
            <person name="Palculict T."/>
            <person name="Mathew T."/>
            <person name="Vee V."/>
            <person name="Velamala V."/>
            <person name="Korchina V."/>
            <person name="Cai W."/>
            <person name="Liu W."/>
            <person name="Dai W."/>
            <person name="Zou X."/>
            <person name="Zhu Y."/>
            <person name="Zhang Y."/>
            <person name="Wu Y.-Q."/>
            <person name="Xin Y."/>
            <person name="Nazarath L."/>
            <person name="Kovar C."/>
            <person name="Han Y."/>
            <person name="Muzny D."/>
            <person name="Gibbs R."/>
        </authorList>
    </citation>
    <scope>NUCLEOTIDE SEQUENCE [LARGE SCALE GENOMIC DNA]</scope>
    <source>
        <strain evidence="4">Jacobina</strain>
    </source>
</reference>
<dbReference type="EMBL" id="GITU01000962">
    <property type="protein sequence ID" value="MBC1169665.1"/>
    <property type="molecule type" value="Transcribed_RNA"/>
</dbReference>
<dbReference type="VEuPathDB" id="VectorBase:LLOJ002059"/>
<dbReference type="EMBL" id="AJWK01006835">
    <property type="status" value="NOT_ANNOTATED_CDS"/>
    <property type="molecule type" value="Genomic_DNA"/>
</dbReference>
<dbReference type="EMBL" id="AJWK01006838">
    <property type="status" value="NOT_ANNOTATED_CDS"/>
    <property type="molecule type" value="Genomic_DNA"/>
</dbReference>
<reference evidence="3" key="3">
    <citation type="submission" date="2020-05" db="UniProtKB">
        <authorList>
            <consortium name="EnsemblMetazoa"/>
        </authorList>
    </citation>
    <scope>IDENTIFICATION</scope>
    <source>
        <strain evidence="3">Jacobina</strain>
    </source>
</reference>
<dbReference type="EMBL" id="AJWK01006836">
    <property type="status" value="NOT_ANNOTATED_CDS"/>
    <property type="molecule type" value="Genomic_DNA"/>
</dbReference>
<keyword evidence="4" id="KW-1185">Reference proteome</keyword>